<feature type="compositionally biased region" description="Polar residues" evidence="1">
    <location>
        <begin position="1"/>
        <end position="16"/>
    </location>
</feature>
<feature type="compositionally biased region" description="Polar residues" evidence="1">
    <location>
        <begin position="245"/>
        <end position="257"/>
    </location>
</feature>
<keyword evidence="3" id="KW-1185">Reference proteome</keyword>
<feature type="region of interest" description="Disordered" evidence="1">
    <location>
        <begin position="323"/>
        <end position="452"/>
    </location>
</feature>
<organism evidence="2 3">
    <name type="scientific">Patiria miniata</name>
    <name type="common">Bat star</name>
    <name type="synonym">Asterina miniata</name>
    <dbReference type="NCBI Taxonomy" id="46514"/>
    <lineage>
        <taxon>Eukaryota</taxon>
        <taxon>Metazoa</taxon>
        <taxon>Echinodermata</taxon>
        <taxon>Eleutherozoa</taxon>
        <taxon>Asterozoa</taxon>
        <taxon>Asteroidea</taxon>
        <taxon>Valvatacea</taxon>
        <taxon>Valvatida</taxon>
        <taxon>Asterinidae</taxon>
        <taxon>Patiria</taxon>
    </lineage>
</organism>
<name>A0A914BA61_PATMI</name>
<reference evidence="2" key="1">
    <citation type="submission" date="2022-11" db="UniProtKB">
        <authorList>
            <consortium name="EnsemblMetazoa"/>
        </authorList>
    </citation>
    <scope>IDENTIFICATION</scope>
</reference>
<evidence type="ECO:0000313" key="2">
    <source>
        <dbReference type="EnsemblMetazoa" id="XP_038072889.1"/>
    </source>
</evidence>
<dbReference type="GeneID" id="119741222"/>
<feature type="compositionally biased region" description="Low complexity" evidence="1">
    <location>
        <begin position="89"/>
        <end position="114"/>
    </location>
</feature>
<sequence>MTDLQCSPTSPSTSRHFSLRLSEKSKQKFNLPSRKEALDKVADDETPFKNYRKYTPRKLVNNFVKERNYYNNPDGIDLFDEFSDDNFIDDGSSSSSDESTQEGSIQSNSSSDSTSEGDEQSKTPEKPISRRGRNQRRITGSAGSRSDSEEELARPLKTHKQRLPASLSSGSETSSEEDVPLPSQRKKRHVRVSIQSDGSSDDEEEDQPRASTQDPSGSELVEAPPIQVKLEVKEETSNEAEDSRSTGMGSFSAIKSSPSDDEPNQPWVIPPGPSGSEPVKAPVPEIKIEVKTEKRIQSEDIDKSNGMNKVRLYYKAKYRYQAEGEESLEDTSSSSDGMPDFENDSTDSDTDNDPNGVDQGQYGTDSEDSFIATSSSSDGTPGHSDTSGINKPSHEELICNYRQRKQQRKHPVIRKKRRICLPSSESDRSCSLDGSASGEEKSDEHLDDSAIRRLPSKRAKRLRKKKRAWETEVLGSYRDERERKLSKK</sequence>
<feature type="compositionally biased region" description="Basic and acidic residues" evidence="1">
    <location>
        <begin position="438"/>
        <end position="451"/>
    </location>
</feature>
<feature type="compositionally biased region" description="Basic residues" evidence="1">
    <location>
        <begin position="402"/>
        <end position="419"/>
    </location>
</feature>
<dbReference type="OrthoDB" id="10072364at2759"/>
<dbReference type="AlphaFoldDB" id="A0A914BA61"/>
<feature type="region of interest" description="Disordered" evidence="1">
    <location>
        <begin position="74"/>
        <end position="308"/>
    </location>
</feature>
<feature type="compositionally biased region" description="Basic and acidic residues" evidence="1">
    <location>
        <begin position="286"/>
        <end position="303"/>
    </location>
</feature>
<feature type="compositionally biased region" description="Polar residues" evidence="1">
    <location>
        <begin position="371"/>
        <end position="390"/>
    </location>
</feature>
<protein>
    <submittedName>
        <fullName evidence="2">Uncharacterized protein</fullName>
    </submittedName>
</protein>
<proteinExistence type="predicted"/>
<accession>A0A914BA61</accession>
<dbReference type="OMA" id="LICNYRQ"/>
<evidence type="ECO:0000256" key="1">
    <source>
        <dbReference type="SAM" id="MobiDB-lite"/>
    </source>
</evidence>
<dbReference type="RefSeq" id="XP_038072889.1">
    <property type="nucleotide sequence ID" value="XM_038216961.1"/>
</dbReference>
<dbReference type="Proteomes" id="UP000887568">
    <property type="component" value="Unplaced"/>
</dbReference>
<feature type="region of interest" description="Disordered" evidence="1">
    <location>
        <begin position="1"/>
        <end position="33"/>
    </location>
</feature>
<feature type="compositionally biased region" description="Basic and acidic residues" evidence="1">
    <location>
        <begin position="230"/>
        <end position="244"/>
    </location>
</feature>
<feature type="compositionally biased region" description="Basic and acidic residues" evidence="1">
    <location>
        <begin position="119"/>
        <end position="128"/>
    </location>
</feature>
<dbReference type="EnsemblMetazoa" id="XM_038216961.1">
    <property type="protein sequence ID" value="XP_038072889.1"/>
    <property type="gene ID" value="LOC119741222"/>
</dbReference>
<feature type="compositionally biased region" description="Acidic residues" evidence="1">
    <location>
        <begin position="339"/>
        <end position="352"/>
    </location>
</feature>
<feature type="compositionally biased region" description="Acidic residues" evidence="1">
    <location>
        <begin position="77"/>
        <end position="88"/>
    </location>
</feature>
<evidence type="ECO:0000313" key="3">
    <source>
        <dbReference type="Proteomes" id="UP000887568"/>
    </source>
</evidence>